<sequence length="401" mass="46231">MNLSFLKQDIVKICKELNELGEVSFKHSIQYDGVYIPKVFFNNATYQSTLEKLMKNEELSKLLSNAMIVGTFNKLIKNQLSNSSIPLTEIVKEFDKLVENIIIYKVYVPLKGIELFSDNVNISEKVKIIKLDSQNINEYLPYVGQDDDINLLLPTALEVEISTADFEKAMEQSIDIGKYVVNFLRLVDYNGWDEENLSVRLPGYGSIKEGLRVFTVDSEKRNGTLSMQTKNDDTEFLELDETTLEDMGRLGSNMFGKLIDKYLEFQLLDLEQSILRSIIWFGESKVEVDNVARFIKLMLSIECLFNTNNSDPITATLRDRMAFTLANTKEERMVIAKKMNDLYNLRSKIVHHGNSRIKLLDLLNLENLAADAIVQFLTNEKLLEIKTKKELQQYFEELKYT</sequence>
<dbReference type="RefSeq" id="WP_093537697.1">
    <property type="nucleotide sequence ID" value="NZ_FOXU01000006.1"/>
</dbReference>
<dbReference type="STRING" id="126156.SAMN05421670_3014"/>
<evidence type="ECO:0000313" key="2">
    <source>
        <dbReference type="Proteomes" id="UP000198734"/>
    </source>
</evidence>
<dbReference type="OrthoDB" id="2084314at2"/>
<dbReference type="AlphaFoldDB" id="A0A1I6A056"/>
<evidence type="ECO:0000313" key="1">
    <source>
        <dbReference type="EMBL" id="SFQ61993.1"/>
    </source>
</evidence>
<dbReference type="EMBL" id="FOXU01000006">
    <property type="protein sequence ID" value="SFQ61993.1"/>
    <property type="molecule type" value="Genomic_DNA"/>
</dbReference>
<gene>
    <name evidence="1" type="ORF">SAMN05421670_3014</name>
</gene>
<protein>
    <submittedName>
        <fullName evidence="1">Uncharacterized protein</fullName>
    </submittedName>
</protein>
<keyword evidence="2" id="KW-1185">Reference proteome</keyword>
<reference evidence="2" key="1">
    <citation type="submission" date="2016-10" db="EMBL/GenBank/DDBJ databases">
        <authorList>
            <person name="Varghese N."/>
            <person name="Submissions S."/>
        </authorList>
    </citation>
    <scope>NUCLEOTIDE SEQUENCE [LARGE SCALE GENOMIC DNA]</scope>
    <source>
        <strain evidence="2">DSM 11706</strain>
    </source>
</reference>
<name>A0A1I6A056_9BACI</name>
<accession>A0A1I6A056</accession>
<dbReference type="Proteomes" id="UP000198734">
    <property type="component" value="Unassembled WGS sequence"/>
</dbReference>
<organism evidence="1 2">
    <name type="scientific">Psychrobacillus psychrotolerans</name>
    <dbReference type="NCBI Taxonomy" id="126156"/>
    <lineage>
        <taxon>Bacteria</taxon>
        <taxon>Bacillati</taxon>
        <taxon>Bacillota</taxon>
        <taxon>Bacilli</taxon>
        <taxon>Bacillales</taxon>
        <taxon>Bacillaceae</taxon>
        <taxon>Psychrobacillus</taxon>
    </lineage>
</organism>
<proteinExistence type="predicted"/>